<evidence type="ECO:0000256" key="1">
    <source>
        <dbReference type="SAM" id="MobiDB-lite"/>
    </source>
</evidence>
<name>A0A2N0B7V0_9LEPT</name>
<organism evidence="3">
    <name type="scientific">Leptospira ellisii</name>
    <dbReference type="NCBI Taxonomy" id="2023197"/>
    <lineage>
        <taxon>Bacteria</taxon>
        <taxon>Pseudomonadati</taxon>
        <taxon>Spirochaetota</taxon>
        <taxon>Spirochaetia</taxon>
        <taxon>Leptospirales</taxon>
        <taxon>Leptospiraceae</taxon>
        <taxon>Leptospira</taxon>
    </lineage>
</organism>
<accession>A0A2N0B7V0</accession>
<keyword evidence="2" id="KW-0812">Transmembrane</keyword>
<comment type="caution">
    <text evidence="3">The sequence shown here is derived from an EMBL/GenBank/DDBJ whole genome shotgun (WGS) entry which is preliminary data.</text>
</comment>
<dbReference type="AlphaFoldDB" id="A0A2N0B7V0"/>
<feature type="transmembrane region" description="Helical" evidence="2">
    <location>
        <begin position="26"/>
        <end position="44"/>
    </location>
</feature>
<proteinExistence type="predicted"/>
<dbReference type="EMBL" id="NPEF01000117">
    <property type="protein sequence ID" value="PJZ92641.1"/>
    <property type="molecule type" value="Genomic_DNA"/>
</dbReference>
<evidence type="ECO:0000256" key="2">
    <source>
        <dbReference type="SAM" id="Phobius"/>
    </source>
</evidence>
<evidence type="ECO:0000313" key="3">
    <source>
        <dbReference type="EMBL" id="PJZ92641.1"/>
    </source>
</evidence>
<reference evidence="3" key="1">
    <citation type="submission" date="2017-07" db="EMBL/GenBank/DDBJ databases">
        <title>Leptospira spp. isolated from tropical soils.</title>
        <authorList>
            <person name="Thibeaux R."/>
            <person name="Iraola G."/>
            <person name="Ferres I."/>
            <person name="Bierque E."/>
            <person name="Girault D."/>
            <person name="Soupe-Gilbert M.-E."/>
            <person name="Picardeau M."/>
            <person name="Goarant C."/>
        </authorList>
    </citation>
    <scope>NUCLEOTIDE SEQUENCE [LARGE SCALE GENOMIC DNA]</scope>
    <source>
        <strain evidence="3">ATI7-C-A5</strain>
    </source>
</reference>
<protein>
    <submittedName>
        <fullName evidence="3">Uncharacterized protein</fullName>
    </submittedName>
</protein>
<keyword evidence="2" id="KW-0472">Membrane</keyword>
<keyword evidence="2" id="KW-1133">Transmembrane helix</keyword>
<sequence length="104" mass="11755">MGFFPNLDISIYETFATGVFNRYIEYFYSVSIAISLLTGVSGLYKAKKDRVRDGKDAKRTPSRFRRGAEANAKSGPARPNVFCRSFLLKIEFVGERPAFPEFAN</sequence>
<gene>
    <name evidence="3" type="ORF">CH379_12010</name>
</gene>
<feature type="region of interest" description="Disordered" evidence="1">
    <location>
        <begin position="51"/>
        <end position="76"/>
    </location>
</feature>